<comment type="caution">
    <text evidence="1">The sequence shown here is derived from an EMBL/GenBank/DDBJ whole genome shotgun (WGS) entry which is preliminary data.</text>
</comment>
<accession>A0ACC2ZN77</accession>
<gene>
    <name evidence="1" type="ORF">H2199_000919</name>
</gene>
<reference evidence="1" key="1">
    <citation type="submission" date="2022-10" db="EMBL/GenBank/DDBJ databases">
        <title>Culturing micro-colonial fungi from biological soil crusts in the Mojave desert and describing Neophaeococcomyces mojavensis, and introducing the new genera and species Taxawa tesnikishii.</title>
        <authorList>
            <person name="Kurbessoian T."/>
            <person name="Stajich J.E."/>
        </authorList>
    </citation>
    <scope>NUCLEOTIDE SEQUENCE</scope>
    <source>
        <strain evidence="1">JES_115</strain>
    </source>
</reference>
<evidence type="ECO:0000313" key="2">
    <source>
        <dbReference type="Proteomes" id="UP001172680"/>
    </source>
</evidence>
<protein>
    <submittedName>
        <fullName evidence="1">Uncharacterized protein</fullName>
    </submittedName>
</protein>
<evidence type="ECO:0000313" key="1">
    <source>
        <dbReference type="EMBL" id="KAJ9649006.1"/>
    </source>
</evidence>
<name>A0ACC2ZN77_9PEZI</name>
<proteinExistence type="predicted"/>
<dbReference type="Proteomes" id="UP001172680">
    <property type="component" value="Unassembled WGS sequence"/>
</dbReference>
<keyword evidence="2" id="KW-1185">Reference proteome</keyword>
<organism evidence="1 2">
    <name type="scientific">Coniosporium tulheliwenetii</name>
    <dbReference type="NCBI Taxonomy" id="3383036"/>
    <lineage>
        <taxon>Eukaryota</taxon>
        <taxon>Fungi</taxon>
        <taxon>Dikarya</taxon>
        <taxon>Ascomycota</taxon>
        <taxon>Pezizomycotina</taxon>
        <taxon>Dothideomycetes</taxon>
        <taxon>Dothideomycetes incertae sedis</taxon>
        <taxon>Coniosporium</taxon>
    </lineage>
</organism>
<sequence length="523" mass="58989">MADDLEERLKSHARAFEGLMSLIPAKHYYGEDTSDQWQRKKQTKEQKREAKRAKLDPANQKSAKDVMDENERKRKREMEGDDDVSDVDAPGKEKPGEGLKGAGKKAKKQKLDDGSVKELNDQAPLDEAARKAAQAEKRKEKQQQKKEKKAKQQEKAEAKKAYQEVAIVPEAGNEEEPHGDAEVADNDEAGAADIDHIDVSGIVEDTKPTESQTSASPSPHPTPPPPPSPQPPHHHPYFHLPQPKQPQNPQKSPPPPFPQTLPHPVEKNPQTPPIDQELLKARLQARIDALRAARKADGIDGKPARNRQELLEARRRKEELRKSHKKEVRARAKEDEQRAAAEAELARLRGSGSPLTTPDIFSPRSPERNNFSFGRVTFDDGMEMDASMSNVMDARRKKGPQDPKTALDAAKRKEARINSFDEEKRKDIAEKDLWLNAKKRAHGERVRDDTSLLKKTLKRKEKQKEKSEKAIEGVKKGQEIRQKKREENLKKRKEEKGSKGKKGKGKKPKGRPGFEGSFRSKAK</sequence>
<dbReference type="EMBL" id="JAPDRP010000002">
    <property type="protein sequence ID" value="KAJ9649006.1"/>
    <property type="molecule type" value="Genomic_DNA"/>
</dbReference>